<name>A0A7I8VFE7_9ANNE</name>
<keyword evidence="4" id="KW-0677">Repeat</keyword>
<feature type="domain" description="Cadherin" evidence="9">
    <location>
        <begin position="106"/>
        <end position="159"/>
    </location>
</feature>
<dbReference type="Gene3D" id="2.60.40.60">
    <property type="entry name" value="Cadherins"/>
    <property type="match status" value="2"/>
</dbReference>
<dbReference type="GO" id="GO:0045296">
    <property type="term" value="F:cadherin binding"/>
    <property type="evidence" value="ECO:0007669"/>
    <property type="project" value="TreeGrafter"/>
</dbReference>
<comment type="caution">
    <text evidence="10">The sequence shown here is derived from an EMBL/GenBank/DDBJ whole genome shotgun (WGS) entry which is preliminary data.</text>
</comment>
<reference evidence="10 11" key="1">
    <citation type="submission" date="2020-08" db="EMBL/GenBank/DDBJ databases">
        <authorList>
            <person name="Hejnol A."/>
        </authorList>
    </citation>
    <scope>NUCLEOTIDE SEQUENCE [LARGE SCALE GENOMIC DNA]</scope>
</reference>
<dbReference type="PANTHER" id="PTHR24027:SF422">
    <property type="entry name" value="CADHERIN DOMAIN-CONTAINING PROTEIN"/>
    <property type="match status" value="1"/>
</dbReference>
<dbReference type="GO" id="GO:0007043">
    <property type="term" value="P:cell-cell junction assembly"/>
    <property type="evidence" value="ECO:0007669"/>
    <property type="project" value="TreeGrafter"/>
</dbReference>
<evidence type="ECO:0000256" key="6">
    <source>
        <dbReference type="ARBA" id="ARBA00022989"/>
    </source>
</evidence>
<dbReference type="SUPFAM" id="SSF49313">
    <property type="entry name" value="Cadherin-like"/>
    <property type="match status" value="2"/>
</dbReference>
<dbReference type="GO" id="GO:0034332">
    <property type="term" value="P:adherens junction organization"/>
    <property type="evidence" value="ECO:0007669"/>
    <property type="project" value="TreeGrafter"/>
</dbReference>
<dbReference type="GO" id="GO:0008013">
    <property type="term" value="F:beta-catenin binding"/>
    <property type="evidence" value="ECO:0007669"/>
    <property type="project" value="TreeGrafter"/>
</dbReference>
<dbReference type="InterPro" id="IPR039808">
    <property type="entry name" value="Cadherin"/>
</dbReference>
<dbReference type="GO" id="GO:0016477">
    <property type="term" value="P:cell migration"/>
    <property type="evidence" value="ECO:0007669"/>
    <property type="project" value="TreeGrafter"/>
</dbReference>
<evidence type="ECO:0000256" key="7">
    <source>
        <dbReference type="ARBA" id="ARBA00023136"/>
    </source>
</evidence>
<dbReference type="EMBL" id="CAJFCJ010000005">
    <property type="protein sequence ID" value="CAD5114919.1"/>
    <property type="molecule type" value="Genomic_DNA"/>
</dbReference>
<keyword evidence="5 8" id="KW-0106">Calcium</keyword>
<dbReference type="OrthoDB" id="6252479at2759"/>
<dbReference type="InterPro" id="IPR002126">
    <property type="entry name" value="Cadherin-like_dom"/>
</dbReference>
<evidence type="ECO:0000313" key="11">
    <source>
        <dbReference type="Proteomes" id="UP000549394"/>
    </source>
</evidence>
<dbReference type="AlphaFoldDB" id="A0A7I8VFE7"/>
<keyword evidence="6" id="KW-1133">Transmembrane helix</keyword>
<dbReference type="PANTHER" id="PTHR24027">
    <property type="entry name" value="CADHERIN-23"/>
    <property type="match status" value="1"/>
</dbReference>
<protein>
    <submittedName>
        <fullName evidence="10">DgyrCDS3953</fullName>
    </submittedName>
</protein>
<dbReference type="Pfam" id="PF00028">
    <property type="entry name" value="Cadherin"/>
    <property type="match status" value="1"/>
</dbReference>
<dbReference type="PROSITE" id="PS00232">
    <property type="entry name" value="CADHERIN_1"/>
    <property type="match status" value="1"/>
</dbReference>
<keyword evidence="2" id="KW-0812">Transmembrane</keyword>
<accession>A0A7I8VFE7</accession>
<dbReference type="GO" id="GO:0005509">
    <property type="term" value="F:calcium ion binding"/>
    <property type="evidence" value="ECO:0007669"/>
    <property type="project" value="UniProtKB-UniRule"/>
</dbReference>
<dbReference type="Proteomes" id="UP000549394">
    <property type="component" value="Unassembled WGS sequence"/>
</dbReference>
<comment type="subcellular location">
    <subcellularLocation>
        <location evidence="1">Membrane</location>
        <topology evidence="1">Single-pass membrane protein</topology>
    </subcellularLocation>
</comment>
<feature type="domain" description="Cadherin" evidence="9">
    <location>
        <begin position="51"/>
        <end position="105"/>
    </location>
</feature>
<dbReference type="GO" id="GO:0016339">
    <property type="term" value="P:calcium-dependent cell-cell adhesion via plasma membrane cell adhesion molecules"/>
    <property type="evidence" value="ECO:0007669"/>
    <property type="project" value="TreeGrafter"/>
</dbReference>
<dbReference type="PRINTS" id="PR00205">
    <property type="entry name" value="CADHERIN"/>
</dbReference>
<evidence type="ECO:0000256" key="4">
    <source>
        <dbReference type="ARBA" id="ARBA00022737"/>
    </source>
</evidence>
<evidence type="ECO:0000259" key="9">
    <source>
        <dbReference type="PROSITE" id="PS50268"/>
    </source>
</evidence>
<dbReference type="InterPro" id="IPR015919">
    <property type="entry name" value="Cadherin-like_sf"/>
</dbReference>
<evidence type="ECO:0000256" key="5">
    <source>
        <dbReference type="ARBA" id="ARBA00022837"/>
    </source>
</evidence>
<sequence length="174" mass="19915">MIEFPPDSVIALKQIVSICRLANRTNSKKAEIQCDAHDEKDTEVKRICRSDERTREIRTNAKFDSETVDNYWIEVHVADKGLVSKSDVTFVNIDIKDVNDNAPRTSQQVYRPSIPENSRPGRPVIQLRATDQDRVPSIITYEIIKGDPQHFFKIDNYTGEYEINTPGFLKCSSV</sequence>
<gene>
    <name evidence="10" type="ORF">DGYR_LOCUS3719</name>
</gene>
<organism evidence="10 11">
    <name type="scientific">Dimorphilus gyrociliatus</name>
    <dbReference type="NCBI Taxonomy" id="2664684"/>
    <lineage>
        <taxon>Eukaryota</taxon>
        <taxon>Metazoa</taxon>
        <taxon>Spiralia</taxon>
        <taxon>Lophotrochozoa</taxon>
        <taxon>Annelida</taxon>
        <taxon>Polychaeta</taxon>
        <taxon>Polychaeta incertae sedis</taxon>
        <taxon>Dinophilidae</taxon>
        <taxon>Dimorphilus</taxon>
    </lineage>
</organism>
<dbReference type="GO" id="GO:0007156">
    <property type="term" value="P:homophilic cell adhesion via plasma membrane adhesion molecules"/>
    <property type="evidence" value="ECO:0007669"/>
    <property type="project" value="InterPro"/>
</dbReference>
<evidence type="ECO:0000313" key="10">
    <source>
        <dbReference type="EMBL" id="CAD5114919.1"/>
    </source>
</evidence>
<keyword evidence="7" id="KW-0472">Membrane</keyword>
<dbReference type="PROSITE" id="PS50268">
    <property type="entry name" value="CADHERIN_2"/>
    <property type="match status" value="2"/>
</dbReference>
<dbReference type="GO" id="GO:0000902">
    <property type="term" value="P:cell morphogenesis"/>
    <property type="evidence" value="ECO:0007669"/>
    <property type="project" value="TreeGrafter"/>
</dbReference>
<dbReference type="CDD" id="cd11304">
    <property type="entry name" value="Cadherin_repeat"/>
    <property type="match status" value="2"/>
</dbReference>
<keyword evidence="3" id="KW-0732">Signal</keyword>
<dbReference type="GO" id="GO:0005912">
    <property type="term" value="C:adherens junction"/>
    <property type="evidence" value="ECO:0007669"/>
    <property type="project" value="TreeGrafter"/>
</dbReference>
<dbReference type="GO" id="GO:0044331">
    <property type="term" value="P:cell-cell adhesion mediated by cadherin"/>
    <property type="evidence" value="ECO:0007669"/>
    <property type="project" value="TreeGrafter"/>
</dbReference>
<proteinExistence type="predicted"/>
<keyword evidence="11" id="KW-1185">Reference proteome</keyword>
<evidence type="ECO:0000256" key="1">
    <source>
        <dbReference type="ARBA" id="ARBA00004167"/>
    </source>
</evidence>
<evidence type="ECO:0000256" key="3">
    <source>
        <dbReference type="ARBA" id="ARBA00022729"/>
    </source>
</evidence>
<evidence type="ECO:0000256" key="2">
    <source>
        <dbReference type="ARBA" id="ARBA00022692"/>
    </source>
</evidence>
<evidence type="ECO:0000256" key="8">
    <source>
        <dbReference type="PROSITE-ProRule" id="PRU00043"/>
    </source>
</evidence>
<dbReference type="InterPro" id="IPR020894">
    <property type="entry name" value="Cadherin_CS"/>
</dbReference>
<dbReference type="GO" id="GO:0016342">
    <property type="term" value="C:catenin complex"/>
    <property type="evidence" value="ECO:0007669"/>
    <property type="project" value="TreeGrafter"/>
</dbReference>